<evidence type="ECO:0000313" key="2">
    <source>
        <dbReference type="EMBL" id="QCE04126.1"/>
    </source>
</evidence>
<organism evidence="2 3">
    <name type="scientific">Vigna unguiculata</name>
    <name type="common">Cowpea</name>
    <dbReference type="NCBI Taxonomy" id="3917"/>
    <lineage>
        <taxon>Eukaryota</taxon>
        <taxon>Viridiplantae</taxon>
        <taxon>Streptophyta</taxon>
        <taxon>Embryophyta</taxon>
        <taxon>Tracheophyta</taxon>
        <taxon>Spermatophyta</taxon>
        <taxon>Magnoliopsida</taxon>
        <taxon>eudicotyledons</taxon>
        <taxon>Gunneridae</taxon>
        <taxon>Pentapetalae</taxon>
        <taxon>rosids</taxon>
        <taxon>fabids</taxon>
        <taxon>Fabales</taxon>
        <taxon>Fabaceae</taxon>
        <taxon>Papilionoideae</taxon>
        <taxon>50 kb inversion clade</taxon>
        <taxon>NPAAA clade</taxon>
        <taxon>indigoferoid/millettioid clade</taxon>
        <taxon>Phaseoleae</taxon>
        <taxon>Vigna</taxon>
    </lineage>
</organism>
<keyword evidence="3" id="KW-1185">Reference proteome</keyword>
<proteinExistence type="predicted"/>
<feature type="compositionally biased region" description="Basic and acidic residues" evidence="1">
    <location>
        <begin position="12"/>
        <end position="26"/>
    </location>
</feature>
<accession>A0A4D6MRM7</accession>
<dbReference type="Proteomes" id="UP000501690">
    <property type="component" value="Linkage Group LG8"/>
</dbReference>
<feature type="compositionally biased region" description="Polar residues" evidence="1">
    <location>
        <begin position="1"/>
        <end position="11"/>
    </location>
</feature>
<reference evidence="2 3" key="1">
    <citation type="submission" date="2019-04" db="EMBL/GenBank/DDBJ databases">
        <title>An improved genome assembly and genetic linkage map for asparagus bean, Vigna unguiculata ssp. sesquipedialis.</title>
        <authorList>
            <person name="Xia Q."/>
            <person name="Zhang R."/>
            <person name="Dong Y."/>
        </authorList>
    </citation>
    <scope>NUCLEOTIDE SEQUENCE [LARGE SCALE GENOMIC DNA]</scope>
    <source>
        <tissue evidence="2">Leaf</tissue>
    </source>
</reference>
<gene>
    <name evidence="2" type="ORF">DEO72_LG8g2159</name>
</gene>
<dbReference type="EMBL" id="CP039352">
    <property type="protein sequence ID" value="QCE04126.1"/>
    <property type="molecule type" value="Genomic_DNA"/>
</dbReference>
<sequence>MSLTTSSNGSGRSREGIGRQSDEESGNHVVRVGRISMETVTKVREDPPEEIAESSWPAKAFSYFYDTRPQQPTTWLPLVSRTNISRLDAFMQSFKHFKDGFFKAVRYKDMKLKEFSVADKEVVETLMKFTNRLPTKGLVWVYNSVHPIIDIEGHMAQLGKKNLTLFQTLRKEKAARARAV</sequence>
<evidence type="ECO:0000313" key="3">
    <source>
        <dbReference type="Proteomes" id="UP000501690"/>
    </source>
</evidence>
<dbReference type="AlphaFoldDB" id="A0A4D6MRM7"/>
<name>A0A4D6MRM7_VIGUN</name>
<feature type="region of interest" description="Disordered" evidence="1">
    <location>
        <begin position="1"/>
        <end position="31"/>
    </location>
</feature>
<evidence type="ECO:0000256" key="1">
    <source>
        <dbReference type="SAM" id="MobiDB-lite"/>
    </source>
</evidence>
<protein>
    <submittedName>
        <fullName evidence="2">Uncharacterized protein</fullName>
    </submittedName>
</protein>